<dbReference type="Proteomes" id="UP000038487">
    <property type="component" value="Unassembled WGS sequence"/>
</dbReference>
<dbReference type="AlphaFoldDB" id="A0A0U0Y9Z1"/>
<evidence type="ECO:0000313" key="4">
    <source>
        <dbReference type="Proteomes" id="UP000284557"/>
    </source>
</evidence>
<organism evidence="1 3">
    <name type="scientific">Mycobacteroides abscessus</name>
    <dbReference type="NCBI Taxonomy" id="36809"/>
    <lineage>
        <taxon>Bacteria</taxon>
        <taxon>Bacillati</taxon>
        <taxon>Actinomycetota</taxon>
        <taxon>Actinomycetes</taxon>
        <taxon>Mycobacteriales</taxon>
        <taxon>Mycobacteriaceae</taxon>
        <taxon>Mycobacteroides</taxon>
    </lineage>
</organism>
<reference evidence="1 3" key="1">
    <citation type="submission" date="2015-03" db="EMBL/GenBank/DDBJ databases">
        <authorList>
            <consortium name="Pathogen Informatics"/>
            <person name="Murphy D."/>
        </authorList>
    </citation>
    <scope>NUCLEOTIDE SEQUENCE [LARGE SCALE GENOMIC DNA]</scope>
    <source>
        <strain evidence="1 3">PAP036</strain>
    </source>
</reference>
<dbReference type="Proteomes" id="UP000284557">
    <property type="component" value="Unassembled WGS sequence"/>
</dbReference>
<gene>
    <name evidence="2" type="ORF">D2E76_18345</name>
    <name evidence="1" type="ORF">ERS075527_01683</name>
</gene>
<comment type="caution">
    <text evidence="1">The sequence shown here is derived from an EMBL/GenBank/DDBJ whole genome shotgun (WGS) entry which is preliminary data.</text>
</comment>
<protein>
    <submittedName>
        <fullName evidence="1">Uncharacterized protein</fullName>
    </submittedName>
</protein>
<reference evidence="2 4" key="2">
    <citation type="submission" date="2018-08" db="EMBL/GenBank/DDBJ databases">
        <title>Linezolid Resistance in Mycobacterium abscessus: MIC Distribution and Comprehensive Investigation of Resistance Mechanisms.</title>
        <authorList>
            <person name="Ye M."/>
            <person name="Xu L."/>
            <person name="Zou Y."/>
            <person name="Li B."/>
            <person name="Guo Q."/>
            <person name="Zhang Y."/>
            <person name="Zhan M."/>
            <person name="Xu B."/>
            <person name="Yu F."/>
            <person name="Zhang Z."/>
            <person name="Chu H."/>
        </authorList>
    </citation>
    <scope>NUCLEOTIDE SEQUENCE [LARGE SCALE GENOMIC DNA]</scope>
    <source>
        <strain evidence="2 4">G143</strain>
    </source>
</reference>
<accession>A0A0U0Y9Z1</accession>
<sequence length="108" mass="10729">MPEELSADTDLLRGVGGVQMGMGGTLAAVGTAVSIFPVAALAPVFGPIGAHYLGAFAMTSAKQGLDVGQLAMNVTESGVTTNVASNGYDDADDNIGKNISATVEGIEA</sequence>
<evidence type="ECO:0000313" key="3">
    <source>
        <dbReference type="Proteomes" id="UP000038487"/>
    </source>
</evidence>
<evidence type="ECO:0000313" key="1">
    <source>
        <dbReference type="EMBL" id="CPT20003.1"/>
    </source>
</evidence>
<evidence type="ECO:0000313" key="2">
    <source>
        <dbReference type="EMBL" id="RIT35381.1"/>
    </source>
</evidence>
<dbReference type="EMBL" id="QXBN01000014">
    <property type="protein sequence ID" value="RIT35381.1"/>
    <property type="molecule type" value="Genomic_DNA"/>
</dbReference>
<dbReference type="GeneID" id="93380602"/>
<proteinExistence type="predicted"/>
<name>A0A0U0Y9Z1_9MYCO</name>
<dbReference type="RefSeq" id="WP_005070331.1">
    <property type="nucleotide sequence ID" value="NZ_CM125927.1"/>
</dbReference>
<dbReference type="EMBL" id="CSUW01000003">
    <property type="protein sequence ID" value="CPT20003.1"/>
    <property type="molecule type" value="Genomic_DNA"/>
</dbReference>